<dbReference type="NCBIfam" id="TIGR02669">
    <property type="entry name" value="SpoIID_LytB"/>
    <property type="match status" value="1"/>
</dbReference>
<dbReference type="InterPro" id="IPR013693">
    <property type="entry name" value="SpoIID/LytB_N"/>
</dbReference>
<name>A0A1G1KSE8_9BACT</name>
<dbReference type="AlphaFoldDB" id="A0A1G1KSE8"/>
<reference evidence="3 4" key="1">
    <citation type="journal article" date="2016" name="Nat. Commun.">
        <title>Thousands of microbial genomes shed light on interconnected biogeochemical processes in an aquifer system.</title>
        <authorList>
            <person name="Anantharaman K."/>
            <person name="Brown C.T."/>
            <person name="Hug L.A."/>
            <person name="Sharon I."/>
            <person name="Castelle C.J."/>
            <person name="Probst A.J."/>
            <person name="Thomas B.C."/>
            <person name="Singh A."/>
            <person name="Wilkins M.J."/>
            <person name="Karaoz U."/>
            <person name="Brodie E.L."/>
            <person name="Williams K.H."/>
            <person name="Hubbard S.S."/>
            <person name="Banfield J.F."/>
        </authorList>
    </citation>
    <scope>NUCLEOTIDE SEQUENCE [LARGE SCALE GENOMIC DNA]</scope>
</reference>
<gene>
    <name evidence="3" type="ORF">A3G33_00455</name>
</gene>
<keyword evidence="1" id="KW-0732">Signal</keyword>
<dbReference type="Proteomes" id="UP000178187">
    <property type="component" value="Unassembled WGS sequence"/>
</dbReference>
<protein>
    <recommendedName>
        <fullName evidence="2">Sporulation stage II protein D amidase enhancer LytB N-terminal domain-containing protein</fullName>
    </recommendedName>
</protein>
<dbReference type="EMBL" id="MHFR01000057">
    <property type="protein sequence ID" value="OGW95847.1"/>
    <property type="molecule type" value="Genomic_DNA"/>
</dbReference>
<evidence type="ECO:0000313" key="3">
    <source>
        <dbReference type="EMBL" id="OGW95847.1"/>
    </source>
</evidence>
<feature type="domain" description="Sporulation stage II protein D amidase enhancer LytB N-terminal" evidence="2">
    <location>
        <begin position="131"/>
        <end position="220"/>
    </location>
</feature>
<sequence length="391" mass="43568">MKRLGLLLVGVAFCSSMMMAHAQEESGQLLPTLLPLNVIPKPLRVAVVVNKPSVKVTIGGTNEIRGLEGEPLFIENKGSFHGTMKATQYGIQINQTFAQVRKLELKSNEGKIAVNGRLYTGTFIVYVDPGKGLTFVHDVSVEEYLRGVLPLEVNPRWPVEALKAQAVVARTFALFKAIEKKDQPYMLTDKVTSQVYGGELYRQKATDEAVRLTQGEVLTYQNQIIPAYFHANCGGRTEKADEVWPVVPNPVLQGVVCLYCKGLKHSSWSLSLPLKDIEKVMQKRGYPAKNLSGLLFEDFDLSGRSRKVRLKYPYGEAVIKADDFRSFIGNDRLKSLKVQVTVKEGVAHFKGKGWGHGIGFCQWGAKGQAAQGRNYREILLFYFPGSEIMRL</sequence>
<dbReference type="PANTHER" id="PTHR30032">
    <property type="entry name" value="N-ACETYLMURAMOYL-L-ALANINE AMIDASE-RELATED"/>
    <property type="match status" value="1"/>
</dbReference>
<dbReference type="InterPro" id="IPR013486">
    <property type="entry name" value="SpoIID/LytB"/>
</dbReference>
<evidence type="ECO:0000256" key="1">
    <source>
        <dbReference type="SAM" id="SignalP"/>
    </source>
</evidence>
<feature type="signal peptide" evidence="1">
    <location>
        <begin position="1"/>
        <end position="22"/>
    </location>
</feature>
<dbReference type="PANTHER" id="PTHR30032:SF4">
    <property type="entry name" value="AMIDASE ENHANCER"/>
    <property type="match status" value="1"/>
</dbReference>
<dbReference type="GO" id="GO:0030288">
    <property type="term" value="C:outer membrane-bounded periplasmic space"/>
    <property type="evidence" value="ECO:0007669"/>
    <property type="project" value="TreeGrafter"/>
</dbReference>
<dbReference type="Pfam" id="PF08486">
    <property type="entry name" value="SpoIID"/>
    <property type="match status" value="1"/>
</dbReference>
<dbReference type="InterPro" id="IPR051922">
    <property type="entry name" value="Bact_Sporulation_Assoc"/>
</dbReference>
<organism evidence="3 4">
    <name type="scientific">Candidatus Danuiimicrobium aquiferis</name>
    <dbReference type="NCBI Taxonomy" id="1801832"/>
    <lineage>
        <taxon>Bacteria</taxon>
        <taxon>Pseudomonadati</taxon>
        <taxon>Candidatus Omnitrophota</taxon>
        <taxon>Candidatus Danuiimicrobium</taxon>
    </lineage>
</organism>
<evidence type="ECO:0000259" key="2">
    <source>
        <dbReference type="Pfam" id="PF08486"/>
    </source>
</evidence>
<accession>A0A1G1KSE8</accession>
<feature type="chain" id="PRO_5009576520" description="Sporulation stage II protein D amidase enhancer LytB N-terminal domain-containing protein" evidence="1">
    <location>
        <begin position="23"/>
        <end position="391"/>
    </location>
</feature>
<evidence type="ECO:0000313" key="4">
    <source>
        <dbReference type="Proteomes" id="UP000178187"/>
    </source>
</evidence>
<comment type="caution">
    <text evidence="3">The sequence shown here is derived from an EMBL/GenBank/DDBJ whole genome shotgun (WGS) entry which is preliminary data.</text>
</comment>
<dbReference type="GO" id="GO:0030435">
    <property type="term" value="P:sporulation resulting in formation of a cellular spore"/>
    <property type="evidence" value="ECO:0007669"/>
    <property type="project" value="InterPro"/>
</dbReference>
<proteinExistence type="predicted"/>